<dbReference type="AlphaFoldDB" id="M7ZZN0"/>
<organism evidence="2">
    <name type="scientific">Triticum urartu</name>
    <name type="common">Red wild einkorn</name>
    <name type="synonym">Crithodium urartu</name>
    <dbReference type="NCBI Taxonomy" id="4572"/>
    <lineage>
        <taxon>Eukaryota</taxon>
        <taxon>Viridiplantae</taxon>
        <taxon>Streptophyta</taxon>
        <taxon>Embryophyta</taxon>
        <taxon>Tracheophyta</taxon>
        <taxon>Spermatophyta</taxon>
        <taxon>Magnoliopsida</taxon>
        <taxon>Liliopsida</taxon>
        <taxon>Poales</taxon>
        <taxon>Poaceae</taxon>
        <taxon>BOP clade</taxon>
        <taxon>Pooideae</taxon>
        <taxon>Triticodae</taxon>
        <taxon>Triticeae</taxon>
        <taxon>Triticinae</taxon>
        <taxon>Triticum</taxon>
    </lineage>
</organism>
<proteinExistence type="predicted"/>
<sequence length="453" mass="49791">MTAQIGCLFRDSTAHWFFSDASEQEPSQTKLALLPEGRPQGHLPLLPREEAARAVNRFRGLAGEVVRDAAGASASQPAAVGKVAGIPFCPQDVSKVFGVPSGGRPVPKKDQVQGLVSDEAKATVRGALSLEEGDDSRLRILHAAKHVLKKKFRRGMAEKDRAAFKIAFVVFVVENLLAPRATDSLSLDYFMALRRPDEIQTYDWSEYVIRVILDSACQVQAAFAQGRPVENLFGCIIFLQIFYLDNLDFGREKNLLHDHTPRSKAYDYDTIKKLAEADRARSRDGGLRSFGKKLAREASDVCYERSIARCGNHVNGVVVGSADGGEQGGHSDDIVFTDGRVFNQKILCEVCGDVGEEELVMFCACGATVHQYCSDPVVLDATLVEWSCDECQAKQDNAAADKLSEEVLNRKRPSHYLTDSSTRNQSSTKITVATNGISKKAYVRKGDQEEHFA</sequence>
<accession>M7ZZN0</accession>
<gene>
    <name evidence="2" type="ORF">TRIUR3_24605</name>
</gene>
<reference evidence="2" key="1">
    <citation type="journal article" date="2013" name="Nature">
        <title>Draft genome of the wheat A-genome progenitor Triticum urartu.</title>
        <authorList>
            <person name="Ling H.Q."/>
            <person name="Zhao S."/>
            <person name="Liu D."/>
            <person name="Wang J."/>
            <person name="Sun H."/>
            <person name="Zhang C."/>
            <person name="Fan H."/>
            <person name="Li D."/>
            <person name="Dong L."/>
            <person name="Tao Y."/>
            <person name="Gao C."/>
            <person name="Wu H."/>
            <person name="Li Y."/>
            <person name="Cui Y."/>
            <person name="Guo X."/>
            <person name="Zheng S."/>
            <person name="Wang B."/>
            <person name="Yu K."/>
            <person name="Liang Q."/>
            <person name="Yang W."/>
            <person name="Lou X."/>
            <person name="Chen J."/>
            <person name="Feng M."/>
            <person name="Jian J."/>
            <person name="Zhang X."/>
            <person name="Luo G."/>
            <person name="Jiang Y."/>
            <person name="Liu J."/>
            <person name="Wang Z."/>
            <person name="Sha Y."/>
            <person name="Zhang B."/>
            <person name="Wu H."/>
            <person name="Tang D."/>
            <person name="Shen Q."/>
            <person name="Xue P."/>
            <person name="Zou S."/>
            <person name="Wang X."/>
            <person name="Liu X."/>
            <person name="Wang F."/>
            <person name="Yang Y."/>
            <person name="An X."/>
            <person name="Dong Z."/>
            <person name="Zhang K."/>
            <person name="Zhang X."/>
            <person name="Luo M.C."/>
            <person name="Dvorak J."/>
            <person name="Tong Y."/>
            <person name="Wang J."/>
            <person name="Yang H."/>
            <person name="Li Z."/>
            <person name="Wang D."/>
            <person name="Zhang A."/>
            <person name="Wang J."/>
        </authorList>
    </citation>
    <scope>NUCLEOTIDE SEQUENCE</scope>
</reference>
<dbReference type="InterPro" id="IPR001965">
    <property type="entry name" value="Znf_PHD"/>
</dbReference>
<name>M7ZZN0_TRIUA</name>
<dbReference type="PANTHER" id="PTHR34835:SF69">
    <property type="entry name" value="UBIQUITIN-LIKE PROTEASE FAMILY PROFILE DOMAIN-CONTAINING PROTEIN"/>
    <property type="match status" value="1"/>
</dbReference>
<dbReference type="SMART" id="SM00249">
    <property type="entry name" value="PHD"/>
    <property type="match status" value="1"/>
</dbReference>
<protein>
    <recommendedName>
        <fullName evidence="1">Zinc finger PHD-type domain-containing protein</fullName>
    </recommendedName>
</protein>
<dbReference type="InterPro" id="IPR013083">
    <property type="entry name" value="Znf_RING/FYVE/PHD"/>
</dbReference>
<dbReference type="OMA" id="RDSTAHW"/>
<dbReference type="PANTHER" id="PTHR34835">
    <property type="entry name" value="OS07G0283600 PROTEIN-RELATED"/>
    <property type="match status" value="1"/>
</dbReference>
<dbReference type="STRING" id="4572.M7ZZN0"/>
<evidence type="ECO:0000313" key="2">
    <source>
        <dbReference type="EMBL" id="EMS57850.1"/>
    </source>
</evidence>
<feature type="domain" description="Zinc finger PHD-type" evidence="1">
    <location>
        <begin position="347"/>
        <end position="392"/>
    </location>
</feature>
<dbReference type="Gene3D" id="3.30.40.10">
    <property type="entry name" value="Zinc/RING finger domain, C3HC4 (zinc finger)"/>
    <property type="match status" value="1"/>
</dbReference>
<dbReference type="SUPFAM" id="SSF57903">
    <property type="entry name" value="FYVE/PHD zinc finger"/>
    <property type="match status" value="1"/>
</dbReference>
<dbReference type="InterPro" id="IPR011011">
    <property type="entry name" value="Znf_FYVE_PHD"/>
</dbReference>
<evidence type="ECO:0000259" key="1">
    <source>
        <dbReference type="SMART" id="SM00249"/>
    </source>
</evidence>
<dbReference type="EMBL" id="KD139836">
    <property type="protein sequence ID" value="EMS57850.1"/>
    <property type="molecule type" value="Genomic_DNA"/>
</dbReference>